<dbReference type="GO" id="GO:0005384">
    <property type="term" value="F:manganese ion transmembrane transporter activity"/>
    <property type="evidence" value="ECO:0007669"/>
    <property type="project" value="InterPro"/>
</dbReference>
<keyword evidence="4 5" id="KW-0472">Membrane</keyword>
<dbReference type="EMBL" id="MFLP01000031">
    <property type="protein sequence ID" value="OGG69459.1"/>
    <property type="molecule type" value="Genomic_DNA"/>
</dbReference>
<dbReference type="AlphaFoldDB" id="A0A1F6E6Y4"/>
<evidence type="ECO:0008006" key="8">
    <source>
        <dbReference type="Google" id="ProtNLM"/>
    </source>
</evidence>
<feature type="transmembrane region" description="Helical" evidence="5">
    <location>
        <begin position="28"/>
        <end position="50"/>
    </location>
</feature>
<evidence type="ECO:0000256" key="3">
    <source>
        <dbReference type="ARBA" id="ARBA00022989"/>
    </source>
</evidence>
<evidence type="ECO:0000256" key="5">
    <source>
        <dbReference type="SAM" id="Phobius"/>
    </source>
</evidence>
<sequence length="241" mass="24558">MNTQDTAAEYQKLHTHDTSGGKLNWLRAAVLGANDGIVSIAALVVGVAGASSSPGVILTAGVAGLLAGALSMAVGEYVSVSTQRDTEEALIEKERYELAAAPEQELEELAAIYEAKGLSRATAKTVAEELTARDPIAAHVDAELNIDPNELTNPWHAAFASGAAFLSGAAIPLVAITVPPATLRIPATFAAVLVALVITGMLSAHVGGARKIRATIRVVLGGALAMIITFGIGTLFGGVGI</sequence>
<dbReference type="GO" id="GO:0012505">
    <property type="term" value="C:endomembrane system"/>
    <property type="evidence" value="ECO:0007669"/>
    <property type="project" value="UniProtKB-SubCell"/>
</dbReference>
<reference evidence="6 7" key="1">
    <citation type="journal article" date="2016" name="Nat. Commun.">
        <title>Thousands of microbial genomes shed light on interconnected biogeochemical processes in an aquifer system.</title>
        <authorList>
            <person name="Anantharaman K."/>
            <person name="Brown C.T."/>
            <person name="Hug L.A."/>
            <person name="Sharon I."/>
            <person name="Castelle C.J."/>
            <person name="Probst A.J."/>
            <person name="Thomas B.C."/>
            <person name="Singh A."/>
            <person name="Wilkins M.J."/>
            <person name="Karaoz U."/>
            <person name="Brodie E.L."/>
            <person name="Williams K.H."/>
            <person name="Hubbard S.S."/>
            <person name="Banfield J.F."/>
        </authorList>
    </citation>
    <scope>NUCLEOTIDE SEQUENCE [LARGE SCALE GENOMIC DNA]</scope>
</reference>
<feature type="transmembrane region" description="Helical" evidence="5">
    <location>
        <begin position="185"/>
        <end position="206"/>
    </location>
</feature>
<dbReference type="PANTHER" id="PTHR31851">
    <property type="entry name" value="FE(2+)/MN(2+) TRANSPORTER PCL1"/>
    <property type="match status" value="1"/>
</dbReference>
<evidence type="ECO:0000256" key="4">
    <source>
        <dbReference type="ARBA" id="ARBA00023136"/>
    </source>
</evidence>
<feature type="transmembrane region" description="Helical" evidence="5">
    <location>
        <begin position="157"/>
        <end position="179"/>
    </location>
</feature>
<dbReference type="Proteomes" id="UP000176689">
    <property type="component" value="Unassembled WGS sequence"/>
</dbReference>
<feature type="transmembrane region" description="Helical" evidence="5">
    <location>
        <begin position="218"/>
        <end position="239"/>
    </location>
</feature>
<keyword evidence="2 5" id="KW-0812">Transmembrane</keyword>
<dbReference type="GO" id="GO:0030026">
    <property type="term" value="P:intracellular manganese ion homeostasis"/>
    <property type="evidence" value="ECO:0007669"/>
    <property type="project" value="InterPro"/>
</dbReference>
<evidence type="ECO:0000313" key="7">
    <source>
        <dbReference type="Proteomes" id="UP000176689"/>
    </source>
</evidence>
<keyword evidence="3 5" id="KW-1133">Transmembrane helix</keyword>
<protein>
    <recommendedName>
        <fullName evidence="8">VIT family protein</fullName>
    </recommendedName>
</protein>
<proteinExistence type="predicted"/>
<name>A0A1F6E6Y4_9BACT</name>
<evidence type="ECO:0000256" key="2">
    <source>
        <dbReference type="ARBA" id="ARBA00022692"/>
    </source>
</evidence>
<dbReference type="Pfam" id="PF01988">
    <property type="entry name" value="VIT1"/>
    <property type="match status" value="1"/>
</dbReference>
<comment type="caution">
    <text evidence="6">The sequence shown here is derived from an EMBL/GenBank/DDBJ whole genome shotgun (WGS) entry which is preliminary data.</text>
</comment>
<dbReference type="InterPro" id="IPR008217">
    <property type="entry name" value="Ccc1_fam"/>
</dbReference>
<evidence type="ECO:0000313" key="6">
    <source>
        <dbReference type="EMBL" id="OGG69459.1"/>
    </source>
</evidence>
<gene>
    <name evidence="6" type="ORF">A3F27_00980</name>
</gene>
<accession>A0A1F6E6Y4</accession>
<dbReference type="CDD" id="cd02432">
    <property type="entry name" value="Nodulin-21_like_1"/>
    <property type="match status" value="1"/>
</dbReference>
<feature type="transmembrane region" description="Helical" evidence="5">
    <location>
        <begin position="56"/>
        <end position="74"/>
    </location>
</feature>
<evidence type="ECO:0000256" key="1">
    <source>
        <dbReference type="ARBA" id="ARBA00004127"/>
    </source>
</evidence>
<organism evidence="6 7">
    <name type="scientific">Candidatus Kaiserbacteria bacterium RIFCSPHIGHO2_12_FULL_53_13</name>
    <dbReference type="NCBI Taxonomy" id="1798502"/>
    <lineage>
        <taxon>Bacteria</taxon>
        <taxon>Candidatus Kaiseribacteriota</taxon>
    </lineage>
</organism>
<comment type="subcellular location">
    <subcellularLocation>
        <location evidence="1">Endomembrane system</location>
        <topology evidence="1">Multi-pass membrane protein</topology>
    </subcellularLocation>
</comment>